<organism evidence="1 2">
    <name type="scientific">Fasciola gigantica</name>
    <name type="common">Giant liver fluke</name>
    <dbReference type="NCBI Taxonomy" id="46835"/>
    <lineage>
        <taxon>Eukaryota</taxon>
        <taxon>Metazoa</taxon>
        <taxon>Spiralia</taxon>
        <taxon>Lophotrochozoa</taxon>
        <taxon>Platyhelminthes</taxon>
        <taxon>Trematoda</taxon>
        <taxon>Digenea</taxon>
        <taxon>Plagiorchiida</taxon>
        <taxon>Echinostomata</taxon>
        <taxon>Echinostomatoidea</taxon>
        <taxon>Fasciolidae</taxon>
        <taxon>Fasciola</taxon>
    </lineage>
</organism>
<proteinExistence type="predicted"/>
<reference evidence="1 2" key="1">
    <citation type="submission" date="2019-04" db="EMBL/GenBank/DDBJ databases">
        <title>Annotation for the trematode Fasciola gigantica.</title>
        <authorList>
            <person name="Choi Y.-J."/>
        </authorList>
    </citation>
    <scope>NUCLEOTIDE SEQUENCE [LARGE SCALE GENOMIC DNA]</scope>
    <source>
        <strain evidence="1">Uganda_cow_1</strain>
    </source>
</reference>
<accession>A0A504Y5Z9</accession>
<gene>
    <name evidence="1" type="ORF">FGIG_04487</name>
</gene>
<protein>
    <submittedName>
        <fullName evidence="1">Uncharacterized protein</fullName>
    </submittedName>
</protein>
<comment type="caution">
    <text evidence="1">The sequence shown here is derived from an EMBL/GenBank/DDBJ whole genome shotgun (WGS) entry which is preliminary data.</text>
</comment>
<dbReference type="AlphaFoldDB" id="A0A504Y5Z9"/>
<dbReference type="Proteomes" id="UP000316759">
    <property type="component" value="Unassembled WGS sequence"/>
</dbReference>
<keyword evidence="2" id="KW-1185">Reference proteome</keyword>
<evidence type="ECO:0000313" key="1">
    <source>
        <dbReference type="EMBL" id="TPP55996.1"/>
    </source>
</evidence>
<dbReference type="OrthoDB" id="6258448at2759"/>
<name>A0A504Y5Z9_FASGI</name>
<dbReference type="EMBL" id="SUNJ01015135">
    <property type="protein sequence ID" value="TPP55996.1"/>
    <property type="molecule type" value="Genomic_DNA"/>
</dbReference>
<evidence type="ECO:0000313" key="2">
    <source>
        <dbReference type="Proteomes" id="UP000316759"/>
    </source>
</evidence>
<sequence length="220" mass="24656">MVLFQFLPNEPSALESPELLARCALDATGPSNSCPLTDCNQINGTGYETLTEKQRILRLVLDSVLEVAQPEHRGQILNFRKSVTDPVIGKPGRLSLSLRVMIYEQFVLSVVENAYFQLEDCRPERKVKLSPIQLAACSFDCRRLLSVFLSNLNMKQLDVIAELKEQFHYGNNLISVSDKLNASFKEICEDRNTARGKEDNAILGHLSILFGTGSFVDLHL</sequence>